<keyword evidence="1" id="KW-0147">Chitin-binding</keyword>
<dbReference type="SUPFAM" id="SSF49785">
    <property type="entry name" value="Galactose-binding domain-like"/>
    <property type="match status" value="3"/>
</dbReference>
<reference evidence="3" key="1">
    <citation type="journal article" date="2008" name="Nature">
        <title>The amphioxus genome and the evolution of the chordate karyotype.</title>
        <authorList>
            <consortium name="US DOE Joint Genome Institute (JGI-PGF)"/>
            <person name="Putnam N.H."/>
            <person name="Butts T."/>
            <person name="Ferrier D.E.K."/>
            <person name="Furlong R.F."/>
            <person name="Hellsten U."/>
            <person name="Kawashima T."/>
            <person name="Robinson-Rechavi M."/>
            <person name="Shoguchi E."/>
            <person name="Terry A."/>
            <person name="Yu J.-K."/>
            <person name="Benito-Gutierrez E.L."/>
            <person name="Dubchak I."/>
            <person name="Garcia-Fernandez J."/>
            <person name="Gibson-Brown J.J."/>
            <person name="Grigoriev I.V."/>
            <person name="Horton A.C."/>
            <person name="de Jong P.J."/>
            <person name="Jurka J."/>
            <person name="Kapitonov V.V."/>
            <person name="Kohara Y."/>
            <person name="Kuroki Y."/>
            <person name="Lindquist E."/>
            <person name="Lucas S."/>
            <person name="Osoegawa K."/>
            <person name="Pennacchio L.A."/>
            <person name="Salamov A.A."/>
            <person name="Satou Y."/>
            <person name="Sauka-Spengler T."/>
            <person name="Schmutz J."/>
            <person name="Shin-I T."/>
            <person name="Toyoda A."/>
            <person name="Bronner-Fraser M."/>
            <person name="Fujiyama A."/>
            <person name="Holland L.Z."/>
            <person name="Holland P.W.H."/>
            <person name="Satoh N."/>
            <person name="Rokhsar D.S."/>
        </authorList>
    </citation>
    <scope>NUCLEOTIDE SEQUENCE [LARGE SCALE GENOMIC DNA]</scope>
    <source>
        <strain evidence="3">S238N-H82</strain>
        <tissue evidence="3">Testes</tissue>
    </source>
</reference>
<dbReference type="PANTHER" id="PTHR46549:SF1">
    <property type="entry name" value="MACPF DOMAIN-CONTAINING PROTEIN"/>
    <property type="match status" value="1"/>
</dbReference>
<feature type="domain" description="F5/8 type C" evidence="2">
    <location>
        <begin position="665"/>
        <end position="815"/>
    </location>
</feature>
<dbReference type="AlphaFoldDB" id="C3YIQ5"/>
<dbReference type="Pfam" id="PF00754">
    <property type="entry name" value="F5_F8_type_C"/>
    <property type="match status" value="3"/>
</dbReference>
<evidence type="ECO:0000259" key="2">
    <source>
        <dbReference type="PROSITE" id="PS50022"/>
    </source>
</evidence>
<dbReference type="InterPro" id="IPR036861">
    <property type="entry name" value="Endochitinase-like_sf"/>
</dbReference>
<dbReference type="InterPro" id="IPR001002">
    <property type="entry name" value="Chitin-bd_1"/>
</dbReference>
<organism>
    <name type="scientific">Branchiostoma floridae</name>
    <name type="common">Florida lancelet</name>
    <name type="synonym">Amphioxus</name>
    <dbReference type="NCBI Taxonomy" id="7739"/>
    <lineage>
        <taxon>Eukaryota</taxon>
        <taxon>Metazoa</taxon>
        <taxon>Chordata</taxon>
        <taxon>Cephalochordata</taxon>
        <taxon>Leptocardii</taxon>
        <taxon>Amphioxiformes</taxon>
        <taxon>Branchiostomatidae</taxon>
        <taxon>Branchiostoma</taxon>
    </lineage>
</organism>
<protein>
    <recommendedName>
        <fullName evidence="2">F5/8 type C domain-containing protein</fullName>
    </recommendedName>
</protein>
<dbReference type="EMBL" id="GG666516">
    <property type="protein sequence ID" value="EEN59779.1"/>
    <property type="molecule type" value="Genomic_DNA"/>
</dbReference>
<evidence type="ECO:0000313" key="3">
    <source>
        <dbReference type="EMBL" id="EEN59779.1"/>
    </source>
</evidence>
<gene>
    <name evidence="3" type="ORF">BRAFLDRAFT_86596</name>
</gene>
<dbReference type="InterPro" id="IPR000421">
    <property type="entry name" value="FA58C"/>
</dbReference>
<name>C3YIQ5_BRAFL</name>
<dbReference type="InterPro" id="IPR006212">
    <property type="entry name" value="Furin_repeat"/>
</dbReference>
<dbReference type="CDD" id="cd10909">
    <property type="entry name" value="ChtBD1_GH18_2"/>
    <property type="match status" value="3"/>
</dbReference>
<dbReference type="CDD" id="cd00064">
    <property type="entry name" value="FU"/>
    <property type="match status" value="1"/>
</dbReference>
<dbReference type="PROSITE" id="PS50022">
    <property type="entry name" value="FA58C_3"/>
    <property type="match status" value="3"/>
</dbReference>
<dbReference type="PANTHER" id="PTHR46549">
    <property type="entry name" value="MACPF DOMAIN-CONTAINING PROTEIN"/>
    <property type="match status" value="1"/>
</dbReference>
<evidence type="ECO:0000256" key="1">
    <source>
        <dbReference type="ARBA" id="ARBA00022669"/>
    </source>
</evidence>
<dbReference type="GO" id="GO:0008061">
    <property type="term" value="F:chitin binding"/>
    <property type="evidence" value="ECO:0007669"/>
    <property type="project" value="UniProtKB-KW"/>
</dbReference>
<feature type="domain" description="F5/8 type C" evidence="2">
    <location>
        <begin position="249"/>
        <end position="399"/>
    </location>
</feature>
<sequence length="903" mass="99306">MQLVKYEGAKKARSLGDPKLFQPYFICLEEDNEKMQTYIKYGIGSDTSEKGLVYMVYIDKSPPLGIRFYSFGTGENDLEIMDARVIEGGATGEMECSGGTVLEDGICVEDCHPECNGCIPRSPGSKLDTECRSCKHFSIPKGGGLIQCVAECPPDTIAAADGVTCICKDFVVVKDDGSNQCVSACPADKKVASDGKTCGSKWRDDSRCGPSFPAKGANPGQCDPGGPNPCCSSQGYCGSTEAHCTCEGCEDYRYQWLARDSSWVVDSSGTPWVSNGVTHDAAKALDGVAGTYWNPVGTDRHSARHIVLDLKEPHTLTRIALNNFGNTVHDIKAFKLQKSTLWSPFHWEDVVSVTDVKVGTDRRQEFGGFRATARYWRLLITRTSEGWQPRLRELNLYGISSSLNPSPAKWRDDFRCGPSIPTEGGNPAQCNPKGPTPCCSNGGWCGSTEAHCTCDGCKDYRYEWLARDSSWVVDSSGTPWVSNGVTHDAAKALDGVAGTYWNPVGTVRHSVRHIVLDLKEPHTLSRIALNNYGNTLHDIKAFKLQKSTLWSPFHWEDVVSVTDVKVGTDRRQEFGGFRATARYWRLLITRTSEGWQPRLRELNLYGISSPWNPSPAKWRDDFRCGPSIPTEGGNPAQCNPKGPTPCCSNGGWCGSTEAHCTCDGCKDYRYEWLARDSSWVVDSSGTPWVINGVTHDAAKALDGVAGTYWNPVGTDRHSARHIVLDLKEPHTLTRIALNNYGNTVHDIKAFKLQKSTLWSPFHWEDVVSVTDVEVGTDRRQEFGGFRATARYWRLLITETSEGFQPRLRELNLLGVLSPRNPSPVTEDALLGARVDINYVNKVPWTDKGKKRADLSGEMTIVVDQATQQKEATPPSVTREDLIAVVPMAGGVGALRLTAPVMAV</sequence>
<dbReference type="SMART" id="SM00261">
    <property type="entry name" value="FU"/>
    <property type="match status" value="1"/>
</dbReference>
<dbReference type="Gene3D" id="3.30.60.10">
    <property type="entry name" value="Endochitinase-like"/>
    <property type="match status" value="3"/>
</dbReference>
<dbReference type="SMART" id="SM00270">
    <property type="entry name" value="ChtBD1"/>
    <property type="match status" value="3"/>
</dbReference>
<accession>C3YIQ5</accession>
<dbReference type="STRING" id="7739.C3YIQ5"/>
<feature type="domain" description="F5/8 type C" evidence="2">
    <location>
        <begin position="457"/>
        <end position="607"/>
    </location>
</feature>
<proteinExistence type="predicted"/>
<dbReference type="InterPro" id="IPR008979">
    <property type="entry name" value="Galactose-bd-like_sf"/>
</dbReference>
<dbReference type="Gene3D" id="2.60.120.260">
    <property type="entry name" value="Galactose-binding domain-like"/>
    <property type="match status" value="3"/>
</dbReference>
<dbReference type="InParanoid" id="C3YIQ5"/>